<evidence type="ECO:0000256" key="1">
    <source>
        <dbReference type="ARBA" id="ARBA00022598"/>
    </source>
</evidence>
<evidence type="ECO:0000256" key="3">
    <source>
        <dbReference type="ARBA" id="ARBA00024227"/>
    </source>
</evidence>
<evidence type="ECO:0000256" key="2">
    <source>
        <dbReference type="ARBA" id="ARBA00023267"/>
    </source>
</evidence>
<proteinExistence type="predicted"/>
<gene>
    <name evidence="5" type="ORF">A4Z71_05420</name>
</gene>
<dbReference type="InterPro" id="IPR004143">
    <property type="entry name" value="BPL_LPL_catalytic"/>
</dbReference>
<evidence type="ECO:0000259" key="4">
    <source>
        <dbReference type="PROSITE" id="PS51733"/>
    </source>
</evidence>
<dbReference type="InterPro" id="IPR004408">
    <property type="entry name" value="Biotin_CoA_COase_ligase"/>
</dbReference>
<dbReference type="PROSITE" id="PS51733">
    <property type="entry name" value="BPL_LPL_CATALYTIC"/>
    <property type="match status" value="1"/>
</dbReference>
<dbReference type="CDD" id="cd16442">
    <property type="entry name" value="BPL"/>
    <property type="match status" value="1"/>
</dbReference>
<dbReference type="NCBIfam" id="TIGR00121">
    <property type="entry name" value="birA_ligase"/>
    <property type="match status" value="1"/>
</dbReference>
<dbReference type="KEGG" id="rpla:A4Z71_05420"/>
<organism evidence="5 6">
    <name type="scientific">Candidatus Rhodoluna planktonica</name>
    <dbReference type="NCBI Taxonomy" id="535712"/>
    <lineage>
        <taxon>Bacteria</taxon>
        <taxon>Bacillati</taxon>
        <taxon>Actinomycetota</taxon>
        <taxon>Actinomycetes</taxon>
        <taxon>Micrococcales</taxon>
        <taxon>Microbacteriaceae</taxon>
        <taxon>Luna cluster</taxon>
        <taxon>Luna-1 subcluster</taxon>
        <taxon>Rhodoluna</taxon>
    </lineage>
</organism>
<dbReference type="RefSeq" id="WP_070954897.1">
    <property type="nucleotide sequence ID" value="NZ_CP015208.1"/>
</dbReference>
<dbReference type="GO" id="GO:0004077">
    <property type="term" value="F:biotin--[biotin carboxyl-carrier protein] ligase activity"/>
    <property type="evidence" value="ECO:0007669"/>
    <property type="project" value="UniProtKB-EC"/>
</dbReference>
<sequence length="256" mass="27354">MEFPKSSTVAGSFQWVAETGSTNTDLIANAQELGDFSVLTADYQSAGRGRSGRSWQAPAGSSLFVSVLLKPANTSPQRFSWLPLLAGLAMSRTVNSFLTEQQATVKWPNDVLVGEKKISGILSELIPDLSGVVIGAGLNLQQTEAELPVPTATSLRLQGVSASRDDVLAAYLGELQRLYNAFDVAAGDANQSRLRFELLQNCSSVGRRVKVVLPGDKEVFGDSLGIDDTGRLILLPDESSQIMPVAAGDVVHLRHN</sequence>
<accession>A0A1D9DZZ5</accession>
<dbReference type="GO" id="GO:0005737">
    <property type="term" value="C:cytoplasm"/>
    <property type="evidence" value="ECO:0007669"/>
    <property type="project" value="TreeGrafter"/>
</dbReference>
<dbReference type="STRING" id="535712.A4Z71_05420"/>
<dbReference type="Pfam" id="PF03099">
    <property type="entry name" value="BPL_LplA_LipB"/>
    <property type="match status" value="1"/>
</dbReference>
<dbReference type="AlphaFoldDB" id="A0A1D9DZZ5"/>
<reference evidence="5 6" key="1">
    <citation type="journal article" date="2016" name="Biochim. Biophys. Acta">
        <title>Photochemical characterization of actinorhodopsin and its functional existence in the natural host.</title>
        <authorList>
            <person name="Nakamura S."/>
            <person name="Kikukawa T."/>
            <person name="Tamogami J."/>
            <person name="Kamiya M."/>
            <person name="Aizawa T."/>
            <person name="Hahn M.W."/>
            <person name="Ihara K."/>
            <person name="Kamo N."/>
            <person name="Demura M."/>
        </authorList>
    </citation>
    <scope>NUCLEOTIDE SEQUENCE [LARGE SCALE GENOMIC DNA]</scope>
    <source>
        <strain evidence="5 6">MWH-Dar1</strain>
    </source>
</reference>
<dbReference type="Gene3D" id="3.30.930.10">
    <property type="entry name" value="Bira Bifunctional Protein, Domain 2"/>
    <property type="match status" value="1"/>
</dbReference>
<dbReference type="PANTHER" id="PTHR12835">
    <property type="entry name" value="BIOTIN PROTEIN LIGASE"/>
    <property type="match status" value="1"/>
</dbReference>
<dbReference type="EC" id="6.3.4.15" evidence="3"/>
<dbReference type="InterPro" id="IPR045864">
    <property type="entry name" value="aa-tRNA-synth_II/BPL/LPL"/>
</dbReference>
<keyword evidence="1" id="KW-0436">Ligase</keyword>
<dbReference type="InterPro" id="IPR003142">
    <property type="entry name" value="BPL_C"/>
</dbReference>
<keyword evidence="6" id="KW-1185">Reference proteome</keyword>
<keyword evidence="2" id="KW-0092">Biotin</keyword>
<feature type="domain" description="BPL/LPL catalytic" evidence="4">
    <location>
        <begin position="1"/>
        <end position="183"/>
    </location>
</feature>
<evidence type="ECO:0000313" key="5">
    <source>
        <dbReference type="EMBL" id="AOY56392.1"/>
    </source>
</evidence>
<dbReference type="Gene3D" id="2.30.30.100">
    <property type="match status" value="1"/>
</dbReference>
<dbReference type="Pfam" id="PF02237">
    <property type="entry name" value="BPL_C"/>
    <property type="match status" value="1"/>
</dbReference>
<dbReference type="EMBL" id="CP015208">
    <property type="protein sequence ID" value="AOY56392.1"/>
    <property type="molecule type" value="Genomic_DNA"/>
</dbReference>
<name>A0A1D9DZZ5_9MICO</name>
<dbReference type="Proteomes" id="UP000243784">
    <property type="component" value="Chromosome"/>
</dbReference>
<dbReference type="OrthoDB" id="9807064at2"/>
<evidence type="ECO:0000313" key="6">
    <source>
        <dbReference type="Proteomes" id="UP000243784"/>
    </source>
</evidence>
<dbReference type="PANTHER" id="PTHR12835:SF5">
    <property type="entry name" value="BIOTIN--PROTEIN LIGASE"/>
    <property type="match status" value="1"/>
</dbReference>
<dbReference type="SUPFAM" id="SSF55681">
    <property type="entry name" value="Class II aaRS and biotin synthetases"/>
    <property type="match status" value="1"/>
</dbReference>
<protein>
    <recommendedName>
        <fullName evidence="3">biotin--[biotin carboxyl-carrier protein] ligase</fullName>
        <ecNumber evidence="3">6.3.4.15</ecNumber>
    </recommendedName>
</protein>